<proteinExistence type="predicted"/>
<organism evidence="3 4">
    <name type="scientific">Paspalum notatum var. saurae</name>
    <dbReference type="NCBI Taxonomy" id="547442"/>
    <lineage>
        <taxon>Eukaryota</taxon>
        <taxon>Viridiplantae</taxon>
        <taxon>Streptophyta</taxon>
        <taxon>Embryophyta</taxon>
        <taxon>Tracheophyta</taxon>
        <taxon>Spermatophyta</taxon>
        <taxon>Magnoliopsida</taxon>
        <taxon>Liliopsida</taxon>
        <taxon>Poales</taxon>
        <taxon>Poaceae</taxon>
        <taxon>PACMAD clade</taxon>
        <taxon>Panicoideae</taxon>
        <taxon>Andropogonodae</taxon>
        <taxon>Paspaleae</taxon>
        <taxon>Paspalinae</taxon>
        <taxon>Paspalum</taxon>
    </lineage>
</organism>
<feature type="domain" description="CCHC-type" evidence="2">
    <location>
        <begin position="183"/>
        <end position="199"/>
    </location>
</feature>
<dbReference type="GO" id="GO:0008270">
    <property type="term" value="F:zinc ion binding"/>
    <property type="evidence" value="ECO:0007669"/>
    <property type="project" value="UniProtKB-KW"/>
</dbReference>
<accession>A0AAQ3TFD1</accession>
<dbReference type="Pfam" id="PF00098">
    <property type="entry name" value="zf-CCHC"/>
    <property type="match status" value="1"/>
</dbReference>
<name>A0AAQ3TFD1_PASNO</name>
<sequence>MKIKLQARTLWRIIDPGVVVSELEDRMALDAICSAVPQETLAVKPTAKQAWESLRIMRIGDDRLRKTSAQRVRRQYEELALRDGEGIEDFALRLTNIVSHDTRRPGASDQGRRKVPSHRSWQLQATCCFHGDLARHFYPVHQGGHWVPPGDNPEPPPKQEAGKLYLTEEQWLERMPPARNPDKCRYCGKIGHWAKDCRSKKRDEQA</sequence>
<dbReference type="SUPFAM" id="SSF57756">
    <property type="entry name" value="Retrovirus zinc finger-like domains"/>
    <property type="match status" value="1"/>
</dbReference>
<evidence type="ECO:0000256" key="1">
    <source>
        <dbReference type="PROSITE-ProRule" id="PRU00047"/>
    </source>
</evidence>
<dbReference type="SMART" id="SM00343">
    <property type="entry name" value="ZnF_C2HC"/>
    <property type="match status" value="1"/>
</dbReference>
<protein>
    <recommendedName>
        <fullName evidence="2">CCHC-type domain-containing protein</fullName>
    </recommendedName>
</protein>
<evidence type="ECO:0000313" key="3">
    <source>
        <dbReference type="EMBL" id="WVZ71839.1"/>
    </source>
</evidence>
<dbReference type="GO" id="GO:0003676">
    <property type="term" value="F:nucleic acid binding"/>
    <property type="evidence" value="ECO:0007669"/>
    <property type="project" value="InterPro"/>
</dbReference>
<dbReference type="PROSITE" id="PS50158">
    <property type="entry name" value="ZF_CCHC"/>
    <property type="match status" value="1"/>
</dbReference>
<dbReference type="InterPro" id="IPR001878">
    <property type="entry name" value="Znf_CCHC"/>
</dbReference>
<evidence type="ECO:0000259" key="2">
    <source>
        <dbReference type="PROSITE" id="PS50158"/>
    </source>
</evidence>
<dbReference type="Gene3D" id="4.10.60.10">
    <property type="entry name" value="Zinc finger, CCHC-type"/>
    <property type="match status" value="1"/>
</dbReference>
<keyword evidence="1" id="KW-0863">Zinc-finger</keyword>
<dbReference type="InterPro" id="IPR036875">
    <property type="entry name" value="Znf_CCHC_sf"/>
</dbReference>
<gene>
    <name evidence="3" type="ORF">U9M48_020373</name>
</gene>
<keyword evidence="1" id="KW-0479">Metal-binding</keyword>
<dbReference type="EMBL" id="CP144748">
    <property type="protein sequence ID" value="WVZ71839.1"/>
    <property type="molecule type" value="Genomic_DNA"/>
</dbReference>
<reference evidence="3 4" key="1">
    <citation type="submission" date="2024-02" db="EMBL/GenBank/DDBJ databases">
        <title>High-quality chromosome-scale genome assembly of Pensacola bahiagrass (Paspalum notatum Flugge var. saurae).</title>
        <authorList>
            <person name="Vega J.M."/>
            <person name="Podio M."/>
            <person name="Orjuela J."/>
            <person name="Siena L.A."/>
            <person name="Pessino S.C."/>
            <person name="Combes M.C."/>
            <person name="Mariac C."/>
            <person name="Albertini E."/>
            <person name="Pupilli F."/>
            <person name="Ortiz J.P.A."/>
            <person name="Leblanc O."/>
        </authorList>
    </citation>
    <scope>NUCLEOTIDE SEQUENCE [LARGE SCALE GENOMIC DNA]</scope>
    <source>
        <strain evidence="3">R1</strain>
        <tissue evidence="3">Leaf</tissue>
    </source>
</reference>
<keyword evidence="4" id="KW-1185">Reference proteome</keyword>
<dbReference type="AlphaFoldDB" id="A0AAQ3TFD1"/>
<dbReference type="Proteomes" id="UP001341281">
    <property type="component" value="Chromosome 04"/>
</dbReference>
<evidence type="ECO:0000313" key="4">
    <source>
        <dbReference type="Proteomes" id="UP001341281"/>
    </source>
</evidence>
<keyword evidence="1" id="KW-0862">Zinc</keyword>